<dbReference type="InterPro" id="IPR019587">
    <property type="entry name" value="Polyketide_cyclase/dehydratase"/>
</dbReference>
<dbReference type="InterPro" id="IPR023393">
    <property type="entry name" value="START-like_dom_sf"/>
</dbReference>
<dbReference type="SUPFAM" id="SSF55961">
    <property type="entry name" value="Bet v1-like"/>
    <property type="match status" value="1"/>
</dbReference>
<protein>
    <submittedName>
        <fullName evidence="1">Bet v1-like protein</fullName>
    </submittedName>
</protein>
<evidence type="ECO:0000313" key="1">
    <source>
        <dbReference type="EMBL" id="OIW28249.1"/>
    </source>
</evidence>
<evidence type="ECO:0000313" key="2">
    <source>
        <dbReference type="Proteomes" id="UP000182658"/>
    </source>
</evidence>
<organism evidence="1 2">
    <name type="scientific">Coniochaeta ligniaria NRRL 30616</name>
    <dbReference type="NCBI Taxonomy" id="1408157"/>
    <lineage>
        <taxon>Eukaryota</taxon>
        <taxon>Fungi</taxon>
        <taxon>Dikarya</taxon>
        <taxon>Ascomycota</taxon>
        <taxon>Pezizomycotina</taxon>
        <taxon>Sordariomycetes</taxon>
        <taxon>Sordariomycetidae</taxon>
        <taxon>Coniochaetales</taxon>
        <taxon>Coniochaetaceae</taxon>
        <taxon>Coniochaeta</taxon>
    </lineage>
</organism>
<gene>
    <name evidence="1" type="ORF">CONLIGDRAFT_616953</name>
</gene>
<proteinExistence type="predicted"/>
<dbReference type="OrthoDB" id="10255646at2759"/>
<dbReference type="PANTHER" id="PTHR39332:SF7">
    <property type="entry name" value="SRPBCC FAMILY PROTEIN"/>
    <property type="match status" value="1"/>
</dbReference>
<reference evidence="1 2" key="1">
    <citation type="submission" date="2016-10" db="EMBL/GenBank/DDBJ databases">
        <title>Draft genome sequence of Coniochaeta ligniaria NRRL30616, a lignocellulolytic fungus for bioabatement of inhibitors in plant biomass hydrolysates.</title>
        <authorList>
            <consortium name="DOE Joint Genome Institute"/>
            <person name="Jimenez D.J."/>
            <person name="Hector R.E."/>
            <person name="Riley R."/>
            <person name="Sun H."/>
            <person name="Grigoriev I.V."/>
            <person name="Van Elsas J.D."/>
            <person name="Nichols N.N."/>
        </authorList>
    </citation>
    <scope>NUCLEOTIDE SEQUENCE [LARGE SCALE GENOMIC DNA]</scope>
    <source>
        <strain evidence="1 2">NRRL 30616</strain>
    </source>
</reference>
<dbReference type="Pfam" id="PF10604">
    <property type="entry name" value="Polyketide_cyc2"/>
    <property type="match status" value="1"/>
</dbReference>
<dbReference type="InParanoid" id="A0A1J7J4N0"/>
<dbReference type="PANTHER" id="PTHR39332">
    <property type="entry name" value="BLL4707 PROTEIN"/>
    <property type="match status" value="1"/>
</dbReference>
<dbReference type="EMBL" id="KV875098">
    <property type="protein sequence ID" value="OIW28249.1"/>
    <property type="molecule type" value="Genomic_DNA"/>
</dbReference>
<keyword evidence="2" id="KW-1185">Reference proteome</keyword>
<dbReference type="AlphaFoldDB" id="A0A1J7J4N0"/>
<name>A0A1J7J4N0_9PEZI</name>
<dbReference type="Proteomes" id="UP000182658">
    <property type="component" value="Unassembled WGS sequence"/>
</dbReference>
<accession>A0A1J7J4N0</accession>
<dbReference type="Gene3D" id="3.30.530.20">
    <property type="match status" value="1"/>
</dbReference>
<sequence>MSNTIPTSTSVVESAVIKAPLSHVWHHVKLESFANFWSALKSSELVKGVSQDTDVVEWTFKDGSVVQVKQEEHSTINHYITYSVITAEPKLTYSSVLSTIRLYAVTSGELEGSTFVEWSGHFSNDADAGVIQDAKFKRRDALADLGKAAAKM</sequence>